<dbReference type="PANTHER" id="PTHR30224:SF4">
    <property type="entry name" value="ELECTRON TRANSPORT PROTEIN YCCM-RELATED"/>
    <property type="match status" value="1"/>
</dbReference>
<evidence type="ECO:0000256" key="2">
    <source>
        <dbReference type="ARBA" id="ARBA00022475"/>
    </source>
</evidence>
<dbReference type="SMART" id="SM00900">
    <property type="entry name" value="FMN_bind"/>
    <property type="match status" value="1"/>
</dbReference>
<comment type="caution">
    <text evidence="5">The sequence shown here is derived from an EMBL/GenBank/DDBJ whole genome shotgun (WGS) entry which is preliminary data.</text>
</comment>
<keyword evidence="6" id="KW-1185">Reference proteome</keyword>
<keyword evidence="3" id="KW-0472">Membrane</keyword>
<dbReference type="PANTHER" id="PTHR30224">
    <property type="entry name" value="ELECTRON TRANSPORT PROTEIN"/>
    <property type="match status" value="1"/>
</dbReference>
<accession>A0ABV7M550</accession>
<evidence type="ECO:0000256" key="3">
    <source>
        <dbReference type="ARBA" id="ARBA00023136"/>
    </source>
</evidence>
<comment type="subcellular location">
    <subcellularLocation>
        <location evidence="1">Cell membrane</location>
    </subcellularLocation>
</comment>
<reference evidence="6" key="1">
    <citation type="journal article" date="2019" name="Int. J. Syst. Evol. Microbiol.">
        <title>The Global Catalogue of Microorganisms (GCM) 10K type strain sequencing project: providing services to taxonomists for standard genome sequencing and annotation.</title>
        <authorList>
            <consortium name="The Broad Institute Genomics Platform"/>
            <consortium name="The Broad Institute Genome Sequencing Center for Infectious Disease"/>
            <person name="Wu L."/>
            <person name="Ma J."/>
        </authorList>
    </citation>
    <scope>NUCLEOTIDE SEQUENCE [LARGE SCALE GENOMIC DNA]</scope>
    <source>
        <strain evidence="6">KCTC 12847</strain>
    </source>
</reference>
<proteinExistence type="predicted"/>
<dbReference type="EMBL" id="JBHRUH010000039">
    <property type="protein sequence ID" value="MFC3294046.1"/>
    <property type="molecule type" value="Genomic_DNA"/>
</dbReference>
<evidence type="ECO:0000259" key="4">
    <source>
        <dbReference type="SMART" id="SM00900"/>
    </source>
</evidence>
<evidence type="ECO:0000313" key="6">
    <source>
        <dbReference type="Proteomes" id="UP001595640"/>
    </source>
</evidence>
<name>A0ABV7M550_9GAMM</name>
<dbReference type="InterPro" id="IPR007329">
    <property type="entry name" value="FMN-bd"/>
</dbReference>
<organism evidence="5 6">
    <name type="scientific">Modicisalibacter luteus</name>
    <dbReference type="NCBI Taxonomy" id="453962"/>
    <lineage>
        <taxon>Bacteria</taxon>
        <taxon>Pseudomonadati</taxon>
        <taxon>Pseudomonadota</taxon>
        <taxon>Gammaproteobacteria</taxon>
        <taxon>Oceanospirillales</taxon>
        <taxon>Halomonadaceae</taxon>
        <taxon>Modicisalibacter</taxon>
    </lineage>
</organism>
<protein>
    <submittedName>
        <fullName evidence="5">FMN-binding protein</fullName>
    </submittedName>
</protein>
<sequence length="372" mass="40213">MEARPPARGHLFRYRQVGMLLLAIIVLFFLQPVEAREEYGDVEQQRIETAFPQADEVSEPEGDYFVRTISLAGGILGYAFQSLDVVDIPAYSGKPVNIQVLMDAAGVIQDAYVLEHHEPILLIGIPEERLHEFTAKYQGISADQLVVVGRSSDPDAVTVDAVTGATVTVMVVNEIIMRSAHDVAVALGLVEASAGAVQKPAVVREDVFEPASWSELTGNGAIRRLHLTHGDVDEAFKGTEAEGLDEATPEEAGKNFIDLYVAHLNPPTISRNLLGENQYRFLMEELEAGEHAVAVLGRGEYSFKVPAMCMAGSSIGYSCVNSATSSASAIGITSGWLTCTPKECPNSPKWQSSSSVSTTGFWGEGHKRSEVF</sequence>
<evidence type="ECO:0000256" key="1">
    <source>
        <dbReference type="ARBA" id="ARBA00004236"/>
    </source>
</evidence>
<dbReference type="RefSeq" id="WP_229804350.1">
    <property type="nucleotide sequence ID" value="NZ_BMXD01000015.1"/>
</dbReference>
<dbReference type="InterPro" id="IPR052378">
    <property type="entry name" value="NosR_regulator"/>
</dbReference>
<dbReference type="Proteomes" id="UP001595640">
    <property type="component" value="Unassembled WGS sequence"/>
</dbReference>
<feature type="domain" description="FMN-binding" evidence="4">
    <location>
        <begin position="90"/>
        <end position="183"/>
    </location>
</feature>
<evidence type="ECO:0000313" key="5">
    <source>
        <dbReference type="EMBL" id="MFC3294046.1"/>
    </source>
</evidence>
<keyword evidence="2" id="KW-1003">Cell membrane</keyword>
<dbReference type="Pfam" id="PF04205">
    <property type="entry name" value="FMN_bind"/>
    <property type="match status" value="1"/>
</dbReference>
<gene>
    <name evidence="5" type="ORF">ACFOEI_18540</name>
</gene>